<gene>
    <name evidence="2" type="ORF">Lgra_3147</name>
    <name evidence="3" type="ORF">NCTC12388_01917</name>
</gene>
<evidence type="ECO:0000313" key="4">
    <source>
        <dbReference type="Proteomes" id="UP000054691"/>
    </source>
</evidence>
<organism evidence="3 5">
    <name type="scientific">Legionella gratiana</name>
    <dbReference type="NCBI Taxonomy" id="45066"/>
    <lineage>
        <taxon>Bacteria</taxon>
        <taxon>Pseudomonadati</taxon>
        <taxon>Pseudomonadota</taxon>
        <taxon>Gammaproteobacteria</taxon>
        <taxon>Legionellales</taxon>
        <taxon>Legionellaceae</taxon>
        <taxon>Legionella</taxon>
    </lineage>
</organism>
<sequence length="728" mass="83667">MKINNHIESFLTMKNYRDIAELLKSYAKETTEMVISSSYKTTESVKNVSDCTTVLIHQSVKETRKVLEEASKETRELLEKTSKETRELLEKACNGTEKYGTRKINSDRRSLTHASSTEFTRSEQMQNEPQLLTDTLESLFSLLINKIDSNKEQKQHLRAIFLKVILSKDIALFNELLLKLELDKSNFEQYERLLDLHKKAPLSILNSPVLAYVQKELAKENIKSLISLLLNVFQSIPELSNENTGICLSMREKKELLPALLEKTKASIKMSALSQLTDLSFDSLLPSFRPSLGDKNYIPMMLTHKKYLEVVTKGVDQSMFITMTIGYLSSNKLASKNFLQKVAADYLFVNYEGCLNAIEAYFRDLILPKDFPKYYENHFRSICKYVKEVDSLKNDTRRFFETRLAQYINGLTHSEETLNSQDEPYEGLFDDSKLKLKTLNAANKILNFFLGSEGLVSSPIDMERKISIFANGYKDKEKYNQKKLLHFMKSCRAYQGRDRIPKAKETGILERKYETSAQKVGADTWNSAGGVMRSTSATFVDAQRNPMRNMLVDSSEVSPKKDIDPPQWFWSNNRFRAAYVGSISGHTCHIVFMLNCYMQENRQDPNLSQDINLFLLQLIAVYAKRGYHGMLEVIDVLHDSLIQEVFKKNNVTLDLFKYFSCDLEVGAFLEYAMNDTSVYAQVLANKQHVKYELSRLFNPSMISVGKESVKLDNMEDDKIMDIMLPSNN</sequence>
<dbReference type="Proteomes" id="UP000054691">
    <property type="component" value="Unassembled WGS sequence"/>
</dbReference>
<dbReference type="NCBIfam" id="NF043044">
    <property type="entry name" value="T4SS_Ceg14"/>
    <property type="match status" value="1"/>
</dbReference>
<dbReference type="InterPro" id="IPR049989">
    <property type="entry name" value="T4SS_Ceg14"/>
</dbReference>
<dbReference type="EMBL" id="UGOB01000001">
    <property type="protein sequence ID" value="STX45188.1"/>
    <property type="molecule type" value="Genomic_DNA"/>
</dbReference>
<keyword evidence="4" id="KW-1185">Reference proteome</keyword>
<keyword evidence="1" id="KW-0175">Coiled coil</keyword>
<dbReference type="STRING" id="45066.Lgra_3147"/>
<dbReference type="EMBL" id="LNYE01000029">
    <property type="protein sequence ID" value="KTD06370.1"/>
    <property type="molecule type" value="Genomic_DNA"/>
</dbReference>
<dbReference type="Proteomes" id="UP000254476">
    <property type="component" value="Unassembled WGS sequence"/>
</dbReference>
<dbReference type="OrthoDB" id="5634359at2"/>
<reference evidence="2 4" key="1">
    <citation type="submission" date="2015-11" db="EMBL/GenBank/DDBJ databases">
        <title>Genomic analysis of 38 Legionella species identifies large and diverse effector repertoires.</title>
        <authorList>
            <person name="Burstein D."/>
            <person name="Amaro F."/>
            <person name="Zusman T."/>
            <person name="Lifshitz Z."/>
            <person name="Cohen O."/>
            <person name="Gilbert J.A."/>
            <person name="Pupko T."/>
            <person name="Shuman H.A."/>
            <person name="Segal G."/>
        </authorList>
    </citation>
    <scope>NUCLEOTIDE SEQUENCE [LARGE SCALE GENOMIC DNA]</scope>
    <source>
        <strain evidence="2 4">Lyon 8420412</strain>
    </source>
</reference>
<proteinExistence type="predicted"/>
<dbReference type="RefSeq" id="WP_058500119.1">
    <property type="nucleotide sequence ID" value="NZ_CAAAHW010000005.1"/>
</dbReference>
<evidence type="ECO:0000313" key="2">
    <source>
        <dbReference type="EMBL" id="KTD06370.1"/>
    </source>
</evidence>
<reference evidence="3 5" key="2">
    <citation type="submission" date="2018-06" db="EMBL/GenBank/DDBJ databases">
        <authorList>
            <consortium name="Pathogen Informatics"/>
            <person name="Doyle S."/>
        </authorList>
    </citation>
    <scope>NUCLEOTIDE SEQUENCE [LARGE SCALE GENOMIC DNA]</scope>
    <source>
        <strain evidence="3 5">NCTC12388</strain>
    </source>
</reference>
<accession>A0A378JDS1</accession>
<evidence type="ECO:0000256" key="1">
    <source>
        <dbReference type="SAM" id="Coils"/>
    </source>
</evidence>
<name>A0A378JDS1_9GAMM</name>
<evidence type="ECO:0000313" key="5">
    <source>
        <dbReference type="Proteomes" id="UP000254476"/>
    </source>
</evidence>
<dbReference type="AlphaFoldDB" id="A0A378JDS1"/>
<evidence type="ECO:0000313" key="3">
    <source>
        <dbReference type="EMBL" id="STX45188.1"/>
    </source>
</evidence>
<protein>
    <submittedName>
        <fullName evidence="3">Dot/Icm secretion system substrate</fullName>
    </submittedName>
    <submittedName>
        <fullName evidence="2">Substrate of the Dot/Icm secretion system</fullName>
    </submittedName>
</protein>
<feature type="coiled-coil region" evidence="1">
    <location>
        <begin position="60"/>
        <end position="87"/>
    </location>
</feature>